<keyword evidence="1" id="KW-0805">Transcription regulation</keyword>
<evidence type="ECO:0000313" key="5">
    <source>
        <dbReference type="EMBL" id="RKP51531.1"/>
    </source>
</evidence>
<gene>
    <name evidence="5" type="ORF">D7Z26_17235</name>
</gene>
<dbReference type="InterPro" id="IPR002577">
    <property type="entry name" value="HTH_HxlR"/>
</dbReference>
<dbReference type="InterPro" id="IPR036388">
    <property type="entry name" value="WH-like_DNA-bd_sf"/>
</dbReference>
<dbReference type="PANTHER" id="PTHR33204">
    <property type="entry name" value="TRANSCRIPTIONAL REGULATOR, MARR FAMILY"/>
    <property type="match status" value="1"/>
</dbReference>
<dbReference type="OrthoDB" id="9800966at2"/>
<accession>A0A494XP67</accession>
<comment type="caution">
    <text evidence="5">The sequence shown here is derived from an EMBL/GenBank/DDBJ whole genome shotgun (WGS) entry which is preliminary data.</text>
</comment>
<evidence type="ECO:0000256" key="3">
    <source>
        <dbReference type="ARBA" id="ARBA00023163"/>
    </source>
</evidence>
<evidence type="ECO:0000313" key="6">
    <source>
        <dbReference type="Proteomes" id="UP000282076"/>
    </source>
</evidence>
<organism evidence="5 6">
    <name type="scientific">Cohnella endophytica</name>
    <dbReference type="NCBI Taxonomy" id="2419778"/>
    <lineage>
        <taxon>Bacteria</taxon>
        <taxon>Bacillati</taxon>
        <taxon>Bacillota</taxon>
        <taxon>Bacilli</taxon>
        <taxon>Bacillales</taxon>
        <taxon>Paenibacillaceae</taxon>
        <taxon>Cohnella</taxon>
    </lineage>
</organism>
<protein>
    <submittedName>
        <fullName evidence="5">Transcriptional regulator</fullName>
    </submittedName>
</protein>
<dbReference type="SUPFAM" id="SSF46785">
    <property type="entry name" value="Winged helix' DNA-binding domain"/>
    <property type="match status" value="1"/>
</dbReference>
<feature type="domain" description="HTH hxlR-type" evidence="4">
    <location>
        <begin position="7"/>
        <end position="106"/>
    </location>
</feature>
<keyword evidence="6" id="KW-1185">Reference proteome</keyword>
<dbReference type="GO" id="GO:0003677">
    <property type="term" value="F:DNA binding"/>
    <property type="evidence" value="ECO:0007669"/>
    <property type="project" value="UniProtKB-KW"/>
</dbReference>
<dbReference type="AlphaFoldDB" id="A0A494XP67"/>
<name>A0A494XP67_9BACL</name>
<evidence type="ECO:0000256" key="1">
    <source>
        <dbReference type="ARBA" id="ARBA00023015"/>
    </source>
</evidence>
<dbReference type="Proteomes" id="UP000282076">
    <property type="component" value="Unassembled WGS sequence"/>
</dbReference>
<dbReference type="Pfam" id="PF01638">
    <property type="entry name" value="HxlR"/>
    <property type="match status" value="1"/>
</dbReference>
<dbReference type="PROSITE" id="PS51118">
    <property type="entry name" value="HTH_HXLR"/>
    <property type="match status" value="1"/>
</dbReference>
<evidence type="ECO:0000256" key="2">
    <source>
        <dbReference type="ARBA" id="ARBA00023125"/>
    </source>
</evidence>
<dbReference type="RefSeq" id="WP_120978230.1">
    <property type="nucleotide sequence ID" value="NZ_RBZM01000007.1"/>
</dbReference>
<sequence>MNQSQLCPRFEKAMDILSKRWTALIIYSLLPGPQRFNAIESFLPNLSGKVLSERLRELEAEGLIRRDVYPEVPVRIEYSLTEKGNALSPLLEGIGTWAKQWINPES</sequence>
<dbReference type="InterPro" id="IPR036390">
    <property type="entry name" value="WH_DNA-bd_sf"/>
</dbReference>
<evidence type="ECO:0000259" key="4">
    <source>
        <dbReference type="PROSITE" id="PS51118"/>
    </source>
</evidence>
<keyword evidence="3" id="KW-0804">Transcription</keyword>
<dbReference type="PANTHER" id="PTHR33204:SF1">
    <property type="entry name" value="TRANSCRIPTIONAL REGULATOR, MARR FAMILY"/>
    <property type="match status" value="1"/>
</dbReference>
<keyword evidence="2" id="KW-0238">DNA-binding</keyword>
<proteinExistence type="predicted"/>
<dbReference type="EMBL" id="RBZM01000007">
    <property type="protein sequence ID" value="RKP51531.1"/>
    <property type="molecule type" value="Genomic_DNA"/>
</dbReference>
<reference evidence="5 6" key="1">
    <citation type="submission" date="2018-10" db="EMBL/GenBank/DDBJ databases">
        <title>Cohnella sp. M2MS4P-1, whole genome shotgun sequence.</title>
        <authorList>
            <person name="Tuo L."/>
        </authorList>
    </citation>
    <scope>NUCLEOTIDE SEQUENCE [LARGE SCALE GENOMIC DNA]</scope>
    <source>
        <strain evidence="5 6">M2MS4P-1</strain>
    </source>
</reference>
<dbReference type="Gene3D" id="1.10.10.10">
    <property type="entry name" value="Winged helix-like DNA-binding domain superfamily/Winged helix DNA-binding domain"/>
    <property type="match status" value="1"/>
</dbReference>